<organism evidence="1 2">
    <name type="scientific">Meloidogyne enterolobii</name>
    <name type="common">Root-knot nematode worm</name>
    <name type="synonym">Meloidogyne mayaguensis</name>
    <dbReference type="NCBI Taxonomy" id="390850"/>
    <lineage>
        <taxon>Eukaryota</taxon>
        <taxon>Metazoa</taxon>
        <taxon>Ecdysozoa</taxon>
        <taxon>Nematoda</taxon>
        <taxon>Chromadorea</taxon>
        <taxon>Rhabditida</taxon>
        <taxon>Tylenchina</taxon>
        <taxon>Tylenchomorpha</taxon>
        <taxon>Tylenchoidea</taxon>
        <taxon>Meloidogynidae</taxon>
        <taxon>Meloidogyninae</taxon>
        <taxon>Meloidogyne</taxon>
    </lineage>
</organism>
<evidence type="ECO:0000313" key="1">
    <source>
        <dbReference type="EMBL" id="CAD2209350.1"/>
    </source>
</evidence>
<dbReference type="Proteomes" id="UP000580250">
    <property type="component" value="Unassembled WGS sequence"/>
</dbReference>
<reference evidence="1 2" key="1">
    <citation type="submission" date="2020-08" db="EMBL/GenBank/DDBJ databases">
        <authorList>
            <person name="Koutsovoulos G."/>
            <person name="Danchin GJ E."/>
        </authorList>
    </citation>
    <scope>NUCLEOTIDE SEQUENCE [LARGE SCALE GENOMIC DNA]</scope>
</reference>
<sequence>MRTRERIGIVLGCSIGRPCSFGGAAGSGISFTAIAGGCCCLSSIAGVGT</sequence>
<proteinExistence type="predicted"/>
<name>A0A6V7YCE5_MELEN</name>
<dbReference type="EMBL" id="CAJEWN010004140">
    <property type="protein sequence ID" value="CAD2209350.1"/>
    <property type="molecule type" value="Genomic_DNA"/>
</dbReference>
<evidence type="ECO:0000313" key="2">
    <source>
        <dbReference type="Proteomes" id="UP000580250"/>
    </source>
</evidence>
<accession>A0A6V7YCE5</accession>
<protein>
    <submittedName>
        <fullName evidence="1">Uncharacterized protein</fullName>
    </submittedName>
</protein>
<dbReference type="AlphaFoldDB" id="A0A6V7YCE5"/>
<gene>
    <name evidence="1" type="ORF">MENT_LOCUS63501</name>
</gene>
<comment type="caution">
    <text evidence="1">The sequence shown here is derived from an EMBL/GenBank/DDBJ whole genome shotgun (WGS) entry which is preliminary data.</text>
</comment>